<dbReference type="AlphaFoldDB" id="A0A4C1V967"/>
<sequence length="128" mass="14352">MGFWTSLTETGGRSSLGSREALCQTSSSMRPPDCEPSLSIGELALWINILQWDTRLCGAKLRFYSYLICPNVIVRDGKFPSGVFPIKVVKKDNGIPLGEEDFKFAPEQLFGGREIDRDYDECTVTRHS</sequence>
<name>A0A4C1V967_EUMVA</name>
<keyword evidence="2" id="KW-1185">Reference proteome</keyword>
<comment type="caution">
    <text evidence="1">The sequence shown here is derived from an EMBL/GenBank/DDBJ whole genome shotgun (WGS) entry which is preliminary data.</text>
</comment>
<dbReference type="EMBL" id="BGZK01000303">
    <property type="protein sequence ID" value="GBP35418.1"/>
    <property type="molecule type" value="Genomic_DNA"/>
</dbReference>
<organism evidence="1 2">
    <name type="scientific">Eumeta variegata</name>
    <name type="common">Bagworm moth</name>
    <name type="synonym">Eumeta japonica</name>
    <dbReference type="NCBI Taxonomy" id="151549"/>
    <lineage>
        <taxon>Eukaryota</taxon>
        <taxon>Metazoa</taxon>
        <taxon>Ecdysozoa</taxon>
        <taxon>Arthropoda</taxon>
        <taxon>Hexapoda</taxon>
        <taxon>Insecta</taxon>
        <taxon>Pterygota</taxon>
        <taxon>Neoptera</taxon>
        <taxon>Endopterygota</taxon>
        <taxon>Lepidoptera</taxon>
        <taxon>Glossata</taxon>
        <taxon>Ditrysia</taxon>
        <taxon>Tineoidea</taxon>
        <taxon>Psychidae</taxon>
        <taxon>Oiketicinae</taxon>
        <taxon>Eumeta</taxon>
    </lineage>
</organism>
<reference evidence="1 2" key="1">
    <citation type="journal article" date="2019" name="Commun. Biol.">
        <title>The bagworm genome reveals a unique fibroin gene that provides high tensile strength.</title>
        <authorList>
            <person name="Kono N."/>
            <person name="Nakamura H."/>
            <person name="Ohtoshi R."/>
            <person name="Tomita M."/>
            <person name="Numata K."/>
            <person name="Arakawa K."/>
        </authorList>
    </citation>
    <scope>NUCLEOTIDE SEQUENCE [LARGE SCALE GENOMIC DNA]</scope>
</reference>
<accession>A0A4C1V967</accession>
<dbReference type="Proteomes" id="UP000299102">
    <property type="component" value="Unassembled WGS sequence"/>
</dbReference>
<evidence type="ECO:0000313" key="1">
    <source>
        <dbReference type="EMBL" id="GBP35418.1"/>
    </source>
</evidence>
<gene>
    <name evidence="1" type="ORF">EVAR_94869_1</name>
</gene>
<proteinExistence type="predicted"/>
<evidence type="ECO:0000313" key="2">
    <source>
        <dbReference type="Proteomes" id="UP000299102"/>
    </source>
</evidence>
<protein>
    <submittedName>
        <fullName evidence="1">Uncharacterized protein</fullName>
    </submittedName>
</protein>